<keyword evidence="3" id="KW-0288">FMN</keyword>
<dbReference type="AlphaFoldDB" id="A0A0E3M6G2"/>
<dbReference type="STRING" id="1548.CSCA_2119"/>
<evidence type="ECO:0000256" key="1">
    <source>
        <dbReference type="ARBA" id="ARBA00008366"/>
    </source>
</evidence>
<dbReference type="InterPro" id="IPR016446">
    <property type="entry name" value="Flavin_OxRdtase_Frp"/>
</dbReference>
<comment type="similarity">
    <text evidence="1">Belongs to the flavin oxidoreductase frp family.</text>
</comment>
<sequence>MNKVIETMKEHRSIRNYTDKEISEEIVNELVNVAQAAPNSINGQQTSLIVIKDKATKEKLAELTG</sequence>
<dbReference type="KEGG" id="csq:CSCA_2119"/>
<evidence type="ECO:0000313" key="7">
    <source>
        <dbReference type="Proteomes" id="UP000033115"/>
    </source>
</evidence>
<dbReference type="HOGENOM" id="CLU_200369_0_0_9"/>
<dbReference type="Gene3D" id="3.40.109.10">
    <property type="entry name" value="NADH Oxidase"/>
    <property type="match status" value="1"/>
</dbReference>
<feature type="domain" description="Nitroreductase" evidence="5">
    <location>
        <begin position="9"/>
        <end position="63"/>
    </location>
</feature>
<gene>
    <name evidence="6" type="ORF">CSCA_2119</name>
</gene>
<evidence type="ECO:0000256" key="3">
    <source>
        <dbReference type="ARBA" id="ARBA00022643"/>
    </source>
</evidence>
<evidence type="ECO:0000256" key="4">
    <source>
        <dbReference type="ARBA" id="ARBA00023002"/>
    </source>
</evidence>
<evidence type="ECO:0000256" key="2">
    <source>
        <dbReference type="ARBA" id="ARBA00022630"/>
    </source>
</evidence>
<keyword evidence="4" id="KW-0560">Oxidoreductase</keyword>
<dbReference type="EMBL" id="CP009933">
    <property type="protein sequence ID" value="AKA69244.1"/>
    <property type="molecule type" value="Genomic_DNA"/>
</dbReference>
<dbReference type="GO" id="GO:0016491">
    <property type="term" value="F:oxidoreductase activity"/>
    <property type="evidence" value="ECO:0007669"/>
    <property type="project" value="UniProtKB-KW"/>
</dbReference>
<proteinExistence type="inferred from homology"/>
<name>A0A0E3M6G2_CLOSL</name>
<keyword evidence="7" id="KW-1185">Reference proteome</keyword>
<organism evidence="6 7">
    <name type="scientific">Clostridium scatologenes</name>
    <dbReference type="NCBI Taxonomy" id="1548"/>
    <lineage>
        <taxon>Bacteria</taxon>
        <taxon>Bacillati</taxon>
        <taxon>Bacillota</taxon>
        <taxon>Clostridia</taxon>
        <taxon>Eubacteriales</taxon>
        <taxon>Clostridiaceae</taxon>
        <taxon>Clostridium</taxon>
    </lineage>
</organism>
<dbReference type="PANTHER" id="PTHR43425">
    <property type="entry name" value="OXYGEN-INSENSITIVE NADPH NITROREDUCTASE"/>
    <property type="match status" value="1"/>
</dbReference>
<dbReference type="Proteomes" id="UP000033115">
    <property type="component" value="Chromosome"/>
</dbReference>
<dbReference type="PANTHER" id="PTHR43425:SF2">
    <property type="entry name" value="OXYGEN-INSENSITIVE NADPH NITROREDUCTASE"/>
    <property type="match status" value="1"/>
</dbReference>
<dbReference type="SUPFAM" id="SSF55469">
    <property type="entry name" value="FMN-dependent nitroreductase-like"/>
    <property type="match status" value="1"/>
</dbReference>
<evidence type="ECO:0000259" key="5">
    <source>
        <dbReference type="Pfam" id="PF00881"/>
    </source>
</evidence>
<reference evidence="6 7" key="1">
    <citation type="journal article" date="2015" name="J. Biotechnol.">
        <title>Complete genome sequence of a malodorant-producing acetogen, Clostridium scatologenes ATCC 25775(T).</title>
        <authorList>
            <person name="Zhu Z."/>
            <person name="Guo T."/>
            <person name="Zheng H."/>
            <person name="Song T."/>
            <person name="Ouyang P."/>
            <person name="Xie J."/>
        </authorList>
    </citation>
    <scope>NUCLEOTIDE SEQUENCE [LARGE SCALE GENOMIC DNA]</scope>
    <source>
        <strain evidence="6 7">ATCC 25775</strain>
    </source>
</reference>
<dbReference type="InterPro" id="IPR029479">
    <property type="entry name" value="Nitroreductase"/>
</dbReference>
<dbReference type="Pfam" id="PF00881">
    <property type="entry name" value="Nitroreductase"/>
    <property type="match status" value="1"/>
</dbReference>
<keyword evidence="2" id="KW-0285">Flavoprotein</keyword>
<evidence type="ECO:0000313" key="6">
    <source>
        <dbReference type="EMBL" id="AKA69244.1"/>
    </source>
</evidence>
<accession>A0A0E3M6G2</accession>
<dbReference type="InterPro" id="IPR000415">
    <property type="entry name" value="Nitroreductase-like"/>
</dbReference>
<protein>
    <submittedName>
        <fullName evidence="6">Nitroreductase</fullName>
    </submittedName>
</protein>